<keyword evidence="7 10" id="KW-0072">Autophagy</keyword>
<dbReference type="GO" id="GO:0000422">
    <property type="term" value="P:autophagy of mitochondrion"/>
    <property type="evidence" value="ECO:0007669"/>
    <property type="project" value="TreeGrafter"/>
</dbReference>
<dbReference type="GO" id="GO:0006869">
    <property type="term" value="P:lipid transport"/>
    <property type="evidence" value="ECO:0007669"/>
    <property type="project" value="UniProtKB-KW"/>
</dbReference>
<protein>
    <recommendedName>
        <fullName evidence="3 10">Autophagy-related protein 9</fullName>
    </recommendedName>
</protein>
<comment type="caution">
    <text evidence="12">The sequence shown here is derived from an EMBL/GenBank/DDBJ whole genome shotgun (WGS) entry which is preliminary data.</text>
</comment>
<feature type="transmembrane region" description="Helical" evidence="10">
    <location>
        <begin position="182"/>
        <end position="202"/>
    </location>
</feature>
<accession>A0A9P1IWD9</accession>
<proteinExistence type="inferred from homology"/>
<dbReference type="OrthoDB" id="2020634at2759"/>
<evidence type="ECO:0000256" key="4">
    <source>
        <dbReference type="ARBA" id="ARBA00022448"/>
    </source>
</evidence>
<dbReference type="GO" id="GO:0034727">
    <property type="term" value="P:piecemeal microautophagy of the nucleus"/>
    <property type="evidence" value="ECO:0007669"/>
    <property type="project" value="TreeGrafter"/>
</dbReference>
<evidence type="ECO:0000256" key="8">
    <source>
        <dbReference type="ARBA" id="ARBA00023055"/>
    </source>
</evidence>
<feature type="compositionally biased region" description="Polar residues" evidence="11">
    <location>
        <begin position="797"/>
        <end position="822"/>
    </location>
</feature>
<feature type="transmembrane region" description="Helical" evidence="10">
    <location>
        <begin position="526"/>
        <end position="547"/>
    </location>
</feature>
<evidence type="ECO:0000256" key="1">
    <source>
        <dbReference type="ARBA" id="ARBA00004511"/>
    </source>
</evidence>
<keyword evidence="5 10" id="KW-0812">Transmembrane</keyword>
<organism evidence="12 13">
    <name type="scientific">Caenorhabditis angaria</name>
    <dbReference type="NCBI Taxonomy" id="860376"/>
    <lineage>
        <taxon>Eukaryota</taxon>
        <taxon>Metazoa</taxon>
        <taxon>Ecdysozoa</taxon>
        <taxon>Nematoda</taxon>
        <taxon>Chromadorea</taxon>
        <taxon>Rhabditida</taxon>
        <taxon>Rhabditina</taxon>
        <taxon>Rhabditomorpha</taxon>
        <taxon>Rhabditoidea</taxon>
        <taxon>Rhabditidae</taxon>
        <taxon>Peloderinae</taxon>
        <taxon>Caenorhabditis</taxon>
    </lineage>
</organism>
<dbReference type="EMBL" id="CANHGI010000005">
    <property type="protein sequence ID" value="CAI5452355.1"/>
    <property type="molecule type" value="Genomic_DNA"/>
</dbReference>
<name>A0A9P1IWD9_9PELO</name>
<evidence type="ECO:0000256" key="2">
    <source>
        <dbReference type="ARBA" id="ARBA00006185"/>
    </source>
</evidence>
<evidence type="ECO:0000256" key="11">
    <source>
        <dbReference type="SAM" id="MobiDB-lite"/>
    </source>
</evidence>
<comment type="subcellular location">
    <subcellularLocation>
        <location evidence="1 10">Preautophagosomal structure membrane</location>
        <topology evidence="1 10">Multi-pass membrane protein</topology>
    </subcellularLocation>
</comment>
<evidence type="ECO:0000256" key="9">
    <source>
        <dbReference type="ARBA" id="ARBA00023136"/>
    </source>
</evidence>
<evidence type="ECO:0000313" key="13">
    <source>
        <dbReference type="Proteomes" id="UP001152747"/>
    </source>
</evidence>
<comment type="similarity">
    <text evidence="2 10">Belongs to the ATG9 family.</text>
</comment>
<feature type="region of interest" description="Disordered" evidence="11">
    <location>
        <begin position="794"/>
        <end position="870"/>
    </location>
</feature>
<dbReference type="GO" id="GO:0005776">
    <property type="term" value="C:autophagosome"/>
    <property type="evidence" value="ECO:0007669"/>
    <property type="project" value="TreeGrafter"/>
</dbReference>
<feature type="transmembrane region" description="Helical" evidence="10">
    <location>
        <begin position="428"/>
        <end position="447"/>
    </location>
</feature>
<reference evidence="12" key="1">
    <citation type="submission" date="2022-11" db="EMBL/GenBank/DDBJ databases">
        <authorList>
            <person name="Kikuchi T."/>
        </authorList>
    </citation>
    <scope>NUCLEOTIDE SEQUENCE</scope>
    <source>
        <strain evidence="12">PS1010</strain>
    </source>
</reference>
<dbReference type="GO" id="GO:0034045">
    <property type="term" value="C:phagophore assembly site membrane"/>
    <property type="evidence" value="ECO:0007669"/>
    <property type="project" value="UniProtKB-SubCell"/>
</dbReference>
<keyword evidence="9 10" id="KW-0472">Membrane</keyword>
<dbReference type="AlphaFoldDB" id="A0A9P1IWD9"/>
<dbReference type="GO" id="GO:0034497">
    <property type="term" value="P:protein localization to phagophore assembly site"/>
    <property type="evidence" value="ECO:0007669"/>
    <property type="project" value="TreeGrafter"/>
</dbReference>
<feature type="region of interest" description="Disordered" evidence="11">
    <location>
        <begin position="1"/>
        <end position="23"/>
    </location>
</feature>
<comment type="function">
    <text evidence="10">Phospholipid scramblase involved in autophagy. Cycles between the preautophagosomal structure/phagophore assembly site (PAS) and the cytoplasmic vesicle pool and supplies membrane for the growing autophagosome. Lipid scramblase activity plays a key role in preautophagosomal structure/phagophore assembly by distributing the phospholipids that arrive through ATG2 from the cytoplasmic to the luminal leaflet of the bilayer, thereby driving autophagosomal membrane expansion.</text>
</comment>
<evidence type="ECO:0000313" key="12">
    <source>
        <dbReference type="EMBL" id="CAI5452355.1"/>
    </source>
</evidence>
<keyword evidence="4 10" id="KW-0813">Transport</keyword>
<dbReference type="PANTHER" id="PTHR13038">
    <property type="entry name" value="APG9 AUTOPHAGY 9"/>
    <property type="match status" value="1"/>
</dbReference>
<sequence>MFNSNKKRAYQPIDDDYEDEPLRNSTCTSRILDNTRSVLFGGGTINEENQSLMIGANHSYHDSPTRQPPQTEQYENFTMQGPPTMASSSQLGARRWDHIENLDEFFTNVYEYHQHGGFMCIAVQKIFGLIQFIFIMSFSTFFTQCIDYQFLFANSNVTTHGNVNIGKRHFSDAIIESCPSHLSIWVIFAILAAIVYWITRVIKQTHYLLKMKEIQQFYELELKITDDQLLNLTWHAIVTRICEAQKKVRLSIHNDRITSLHIYHRILRYRNFMIAMVNQKVLNPVFDVPFLGKIAYLPNNLKHEIERIFFSSSTAPWSGPNLRDDYKSTEMTDFLTKKLKDDCKFYGYVSLVLMPLMLPFQVMESFFSLTDLIKRNKDGLGKRRYSNYGRYLVRHFNELDHELAARLKRSYKHATQYMNQFFSPIVEIIAKNIAFIAAAIVGILAILSAWDEDVLQIEHVLTVMTVCTFIIIGCSGMIPDENLVWQPEILMTRVSSEIPYLPIEWKGKAHTAQVQHEFDQLFQMKWMFFLLEITSPIFTPFVLLFWLRPRCGEFINFFREYTEHLEGMGDVCSFALMDVAKHGDPEWNLEEEQVQKPVKKENRAMSGKTELSVMHFKALNPEWQPPKASERFLKRFRSRLGQEVSMITPLGLAANTERNNLMESLQVLIPDGGMGIGLDPHPVFGQGVHRIDGPLDSIMAHGNGNNNGLLTSLCREQPKAAESLSNSLRANGLPGDIAANEMRLSTLFLRSTVEAGRLLRAGGHYGGTSMTPLNMQSVFAMPGMTRKEDSLIDVETGPSTSTMHHLQSAPPFQSTINSNGLTDLNIPEELERSSESPQRSQLVLHREENEEDQEEEEEDDDYAPPVSFSS</sequence>
<evidence type="ECO:0000256" key="7">
    <source>
        <dbReference type="ARBA" id="ARBA00023006"/>
    </source>
</evidence>
<dbReference type="Pfam" id="PF04109">
    <property type="entry name" value="ATG9"/>
    <property type="match status" value="1"/>
</dbReference>
<dbReference type="Proteomes" id="UP001152747">
    <property type="component" value="Unassembled WGS sequence"/>
</dbReference>
<evidence type="ECO:0000256" key="5">
    <source>
        <dbReference type="ARBA" id="ARBA00022692"/>
    </source>
</evidence>
<evidence type="ECO:0000256" key="6">
    <source>
        <dbReference type="ARBA" id="ARBA00022989"/>
    </source>
</evidence>
<keyword evidence="8 10" id="KW-0445">Lipid transport</keyword>
<feature type="transmembrane region" description="Helical" evidence="10">
    <location>
        <begin position="345"/>
        <end position="362"/>
    </location>
</feature>
<feature type="transmembrane region" description="Helical" evidence="10">
    <location>
        <begin position="459"/>
        <end position="478"/>
    </location>
</feature>
<dbReference type="PANTHER" id="PTHR13038:SF10">
    <property type="entry name" value="AUTOPHAGY-RELATED PROTEIN 9"/>
    <property type="match status" value="1"/>
</dbReference>
<dbReference type="GO" id="GO:0061709">
    <property type="term" value="P:reticulophagy"/>
    <property type="evidence" value="ECO:0007669"/>
    <property type="project" value="TreeGrafter"/>
</dbReference>
<evidence type="ECO:0000256" key="10">
    <source>
        <dbReference type="RuleBase" id="RU364027"/>
    </source>
</evidence>
<dbReference type="InterPro" id="IPR007241">
    <property type="entry name" value="Autophagy-rel_prot_9"/>
</dbReference>
<evidence type="ECO:0000256" key="3">
    <source>
        <dbReference type="ARBA" id="ARBA00018074"/>
    </source>
</evidence>
<gene>
    <name evidence="12" type="ORF">CAMP_LOCUS14992</name>
</gene>
<feature type="compositionally biased region" description="Acidic residues" evidence="11">
    <location>
        <begin position="849"/>
        <end position="862"/>
    </location>
</feature>
<keyword evidence="6 10" id="KW-1133">Transmembrane helix</keyword>
<keyword evidence="13" id="KW-1185">Reference proteome</keyword>